<dbReference type="Gene3D" id="3.30.470.20">
    <property type="entry name" value="ATP-grasp fold, B domain"/>
    <property type="match status" value="1"/>
</dbReference>
<comment type="caution">
    <text evidence="3">The sequence shown here is derived from an EMBL/GenBank/DDBJ whole genome shotgun (WGS) entry which is preliminary data.</text>
</comment>
<evidence type="ECO:0000256" key="1">
    <source>
        <dbReference type="PROSITE-ProRule" id="PRU00409"/>
    </source>
</evidence>
<organism evidence="3 4">
    <name type="scientific">Chitinophaga nivalis</name>
    <dbReference type="NCBI Taxonomy" id="2991709"/>
    <lineage>
        <taxon>Bacteria</taxon>
        <taxon>Pseudomonadati</taxon>
        <taxon>Bacteroidota</taxon>
        <taxon>Chitinophagia</taxon>
        <taxon>Chitinophagales</taxon>
        <taxon>Chitinophagaceae</taxon>
        <taxon>Chitinophaga</taxon>
    </lineage>
</organism>
<protein>
    <recommendedName>
        <fullName evidence="2">ATP-grasp domain-containing protein</fullName>
    </recommendedName>
</protein>
<dbReference type="PANTHER" id="PTHR21621">
    <property type="entry name" value="RIBOSOMAL PROTEIN S6 MODIFICATION PROTEIN"/>
    <property type="match status" value="1"/>
</dbReference>
<dbReference type="Proteomes" id="UP001207742">
    <property type="component" value="Unassembled WGS sequence"/>
</dbReference>
<dbReference type="PANTHER" id="PTHR21621:SF0">
    <property type="entry name" value="BETA-CITRYLGLUTAMATE SYNTHASE B-RELATED"/>
    <property type="match status" value="1"/>
</dbReference>
<evidence type="ECO:0000259" key="2">
    <source>
        <dbReference type="PROSITE" id="PS50975"/>
    </source>
</evidence>
<dbReference type="EMBL" id="JAPDNS010000001">
    <property type="protein sequence ID" value="MCW3482993.1"/>
    <property type="molecule type" value="Genomic_DNA"/>
</dbReference>
<keyword evidence="1" id="KW-0067">ATP-binding</keyword>
<name>A0ABT3IGB2_9BACT</name>
<accession>A0ABT3IGB2</accession>
<dbReference type="InterPro" id="IPR011761">
    <property type="entry name" value="ATP-grasp"/>
</dbReference>
<evidence type="ECO:0000313" key="3">
    <source>
        <dbReference type="EMBL" id="MCW3482993.1"/>
    </source>
</evidence>
<evidence type="ECO:0000313" key="4">
    <source>
        <dbReference type="Proteomes" id="UP001207742"/>
    </source>
</evidence>
<keyword evidence="1" id="KW-0547">Nucleotide-binding</keyword>
<gene>
    <name evidence="3" type="ORF">OL497_03775</name>
</gene>
<dbReference type="RefSeq" id="WP_264727873.1">
    <property type="nucleotide sequence ID" value="NZ_JAPDNR010000001.1"/>
</dbReference>
<sequence length="290" mass="31656">MFAIYHEHPDWFRPLFQELDRRGIVHIPINPVVHRFNIAVPPAPYELFFNSTPAATFEQAYRSGISYTLNYLAHLEVNGIRVINGYKAFTYAASRALQLILLESLGLDYPASVVVNQLSQLTAAAGTLRFPVVIKHAAGNSIGGAIPFDSAAALQEAIAAGSVTLGPDHTAIVQEFIPTTDGYVNRVVMLGGKFWYAFRIAVTDTSRTAVFFTPPQAVIAEAAYILQHSSIDVGSVTWLNDERDGKVLYLGIHTDITFNTATPIASFAPLADYLVEEAAKQQPPVFSTSV</sequence>
<keyword evidence="4" id="KW-1185">Reference proteome</keyword>
<feature type="domain" description="ATP-grasp" evidence="2">
    <location>
        <begin position="99"/>
        <end position="178"/>
    </location>
</feature>
<dbReference type="SUPFAM" id="SSF56059">
    <property type="entry name" value="Glutathione synthetase ATP-binding domain-like"/>
    <property type="match status" value="1"/>
</dbReference>
<reference evidence="3 4" key="1">
    <citation type="submission" date="2022-10" db="EMBL/GenBank/DDBJ databases">
        <title>Chitinophaga nivalis PC15 sp. nov., isolated from Pyeongchang county, South Korea.</title>
        <authorList>
            <person name="Trinh H.N."/>
        </authorList>
    </citation>
    <scope>NUCLEOTIDE SEQUENCE [LARGE SCALE GENOMIC DNA]</scope>
    <source>
        <strain evidence="3 4">PC14</strain>
    </source>
</reference>
<proteinExistence type="predicted"/>
<dbReference type="PROSITE" id="PS50975">
    <property type="entry name" value="ATP_GRASP"/>
    <property type="match status" value="1"/>
</dbReference>